<keyword evidence="1" id="KW-0732">Signal</keyword>
<dbReference type="AlphaFoldDB" id="A0A918VDA1"/>
<dbReference type="InterPro" id="IPR028994">
    <property type="entry name" value="Integrin_alpha_N"/>
</dbReference>
<feature type="domain" description="ASPIC/UnbV" evidence="2">
    <location>
        <begin position="546"/>
        <end position="613"/>
    </location>
</feature>
<dbReference type="Gene3D" id="2.130.10.130">
    <property type="entry name" value="Integrin alpha, N-terminal"/>
    <property type="match status" value="3"/>
</dbReference>
<dbReference type="InterPro" id="IPR013517">
    <property type="entry name" value="FG-GAP"/>
</dbReference>
<sequence length="1119" mass="125609">MKAFTILKNLKKISVWSFLFFITFSCNQENKKKPQIKKSITEAKLFTKLSPKETGVNFINKLEETVEANYFQYNYMYIGGGVAAGDINNDGLVDLYFSSNTNEDKLYLNKGNFQFEDITQTAGFLNNEGFNTGVTMVDLNNDGLLDIYVSRGGWIDEGNKFANLLYINNGDLTFTEKAQEMGLADSNRTIQAIFFDYDNDNDLDAYISNAADIVNRNQTEVFDLKDIQNSPETIKLKGSDRLYMNDGTGRFTDVSKKAGILPETAFGLNPQVLDFNNDGWLDIYVNNDFNMPDFAYLNNKNGTFTECRDQVVKHMSFNSMGGDVADINNDGFLDLMTLDMNPKDYIRSKTTMGMTSISQFEKMTANGYHFQYMHNMLQLNNGNGTFSEISKMAAVGDTDWSWAVLLADFDLDGLNDIYVTNGVFRDVIDRDSNKAIVDQLRKNNRKPTKEDFLKYAQMLPQQKLTNYFYKNKGDLTFEDTSSKWSNDAPSFSNGAIYADLDNDGDLDIVVSNINNEATILKNNAKDKKDANSLQIRLQGPKSNQFGLGAQIHVLLEDSTKMTRQLINTRGFLSSVSNEIHFGLGNNASIQKVKVKWQDGKTQELTNITANSSLLIKYQDATSSQNNTVMQASSKLFEKQPSNYKHIDPYFNDYDLQVLLPHKLSQTGPGLAVGDINNDGIDDVFMGGGHSQEGQILIGQKSGGFKKSNNSIFNRDKQYEDVGACFFDADNDGDQDLYVVSGSYEFARKPKLLLDRLYLNNGKGTFTRGKLPEFVSSGSVVVPSDFDNDGDIDLFVGGRVVPASYPNSPESKLLINTNGVFKDATKTIAPELLNIGMVTDAKWFDIDKDSDLDLILTGEWMGVEVLLNNSGKLEKTNRYEALQNTKGWWNKLFIADIDNDGDDDIIAGNLGLNYKFHASNEKPFHVYTSDFDFNGTQDIFLAKYYNDKQVPVRGKGCTAQQMPHLQSKIKSYTDFANRDLEGILGPGIKRALHYEVNEFRSGIFIYEGEDNFRFQPFENKVQQSPINSILYYDFNGDGYDDLLLAGNNYQSEVETTRADAGIGNILLGNGKGDFNSINHLESGFFVDKDIRNVTLTQGPNGKTIIVANNNDNYDFYKIIN</sequence>
<dbReference type="PANTHER" id="PTHR16026">
    <property type="entry name" value="CARTILAGE ACIDIC PROTEIN 1"/>
    <property type="match status" value="1"/>
</dbReference>
<protein>
    <recommendedName>
        <fullName evidence="2">ASPIC/UnbV domain-containing protein</fullName>
    </recommendedName>
</protein>
<evidence type="ECO:0000259" key="2">
    <source>
        <dbReference type="Pfam" id="PF07593"/>
    </source>
</evidence>
<reference evidence="3" key="1">
    <citation type="journal article" date="2014" name="Int. J. Syst. Evol. Microbiol.">
        <title>Complete genome sequence of Corynebacterium casei LMG S-19264T (=DSM 44701T), isolated from a smear-ripened cheese.</title>
        <authorList>
            <consortium name="US DOE Joint Genome Institute (JGI-PGF)"/>
            <person name="Walter F."/>
            <person name="Albersmeier A."/>
            <person name="Kalinowski J."/>
            <person name="Ruckert C."/>
        </authorList>
    </citation>
    <scope>NUCLEOTIDE SEQUENCE</scope>
    <source>
        <strain evidence="3">KCTC 12710</strain>
    </source>
</reference>
<dbReference type="SUPFAM" id="SSF69318">
    <property type="entry name" value="Integrin alpha N-terminal domain"/>
    <property type="match status" value="3"/>
</dbReference>
<name>A0A918VDA1_9FLAO</name>
<dbReference type="Pfam" id="PF07593">
    <property type="entry name" value="UnbV_ASPIC"/>
    <property type="match status" value="1"/>
</dbReference>
<dbReference type="InterPro" id="IPR027039">
    <property type="entry name" value="Crtac1"/>
</dbReference>
<dbReference type="EMBL" id="BMWZ01000007">
    <property type="protein sequence ID" value="GGZ89156.1"/>
    <property type="molecule type" value="Genomic_DNA"/>
</dbReference>
<organism evidence="3 4">
    <name type="scientific">Algibacter mikhailovii</name>
    <dbReference type="NCBI Taxonomy" id="425498"/>
    <lineage>
        <taxon>Bacteria</taxon>
        <taxon>Pseudomonadati</taxon>
        <taxon>Bacteroidota</taxon>
        <taxon>Flavobacteriia</taxon>
        <taxon>Flavobacteriales</taxon>
        <taxon>Flavobacteriaceae</taxon>
        <taxon>Algibacter</taxon>
    </lineage>
</organism>
<dbReference type="RefSeq" id="WP_189361998.1">
    <property type="nucleotide sequence ID" value="NZ_BMWZ01000007.1"/>
</dbReference>
<reference evidence="3" key="2">
    <citation type="submission" date="2020-09" db="EMBL/GenBank/DDBJ databases">
        <authorList>
            <person name="Sun Q."/>
            <person name="Kim S."/>
        </authorList>
    </citation>
    <scope>NUCLEOTIDE SEQUENCE</scope>
    <source>
        <strain evidence="3">KCTC 12710</strain>
    </source>
</reference>
<gene>
    <name evidence="3" type="ORF">GCM10007028_29210</name>
</gene>
<evidence type="ECO:0000313" key="4">
    <source>
        <dbReference type="Proteomes" id="UP000636004"/>
    </source>
</evidence>
<evidence type="ECO:0000256" key="1">
    <source>
        <dbReference type="ARBA" id="ARBA00022729"/>
    </source>
</evidence>
<evidence type="ECO:0000313" key="3">
    <source>
        <dbReference type="EMBL" id="GGZ89156.1"/>
    </source>
</evidence>
<dbReference type="PROSITE" id="PS51257">
    <property type="entry name" value="PROKAR_LIPOPROTEIN"/>
    <property type="match status" value="1"/>
</dbReference>
<keyword evidence="4" id="KW-1185">Reference proteome</keyword>
<proteinExistence type="predicted"/>
<dbReference type="Proteomes" id="UP000636004">
    <property type="component" value="Unassembled WGS sequence"/>
</dbReference>
<dbReference type="PANTHER" id="PTHR16026:SF0">
    <property type="entry name" value="CARTILAGE ACIDIC PROTEIN 1"/>
    <property type="match status" value="1"/>
</dbReference>
<dbReference type="InterPro" id="IPR011519">
    <property type="entry name" value="UnbV_ASPIC"/>
</dbReference>
<comment type="caution">
    <text evidence="3">The sequence shown here is derived from an EMBL/GenBank/DDBJ whole genome shotgun (WGS) entry which is preliminary data.</text>
</comment>
<accession>A0A918VDA1</accession>
<dbReference type="Pfam" id="PF13517">
    <property type="entry name" value="FG-GAP_3"/>
    <property type="match status" value="6"/>
</dbReference>